<dbReference type="RefSeq" id="WP_148594875.1">
    <property type="nucleotide sequence ID" value="NZ_CP042997.1"/>
</dbReference>
<protein>
    <submittedName>
        <fullName evidence="3">Bacterial Ig-like domain (Group 2)</fullName>
    </submittedName>
</protein>
<dbReference type="OrthoDB" id="289126at2"/>
<feature type="domain" description="BIG2" evidence="2">
    <location>
        <begin position="227"/>
        <end position="308"/>
    </location>
</feature>
<accession>A0A5B9W335</accession>
<reference evidence="3 4" key="1">
    <citation type="submission" date="2019-08" db="EMBL/GenBank/DDBJ databases">
        <title>Deep-cultivation of Planctomycetes and their phenomic and genomic characterization uncovers novel biology.</title>
        <authorList>
            <person name="Wiegand S."/>
            <person name="Jogler M."/>
            <person name="Boedeker C."/>
            <person name="Pinto D."/>
            <person name="Vollmers J."/>
            <person name="Rivas-Marin E."/>
            <person name="Kohn T."/>
            <person name="Peeters S.H."/>
            <person name="Heuer A."/>
            <person name="Rast P."/>
            <person name="Oberbeckmann S."/>
            <person name="Bunk B."/>
            <person name="Jeske O."/>
            <person name="Meyerdierks A."/>
            <person name="Storesund J.E."/>
            <person name="Kallscheuer N."/>
            <person name="Luecker S."/>
            <person name="Lage O.M."/>
            <person name="Pohl T."/>
            <person name="Merkel B.J."/>
            <person name="Hornburger P."/>
            <person name="Mueller R.-W."/>
            <person name="Bruemmer F."/>
            <person name="Labrenz M."/>
            <person name="Spormann A.M."/>
            <person name="Op den Camp H."/>
            <person name="Overmann J."/>
            <person name="Amann R."/>
            <person name="Jetten M.S.M."/>
            <person name="Mascher T."/>
            <person name="Medema M.H."/>
            <person name="Devos D.P."/>
            <person name="Kaster A.-K."/>
            <person name="Ovreas L."/>
            <person name="Rohde M."/>
            <person name="Galperin M.Y."/>
            <person name="Jogler C."/>
        </authorList>
    </citation>
    <scope>NUCLEOTIDE SEQUENCE [LARGE SCALE GENOMIC DNA]</scope>
    <source>
        <strain evidence="3 4">OJF2</strain>
    </source>
</reference>
<dbReference type="PANTHER" id="PTHR35889:SF3">
    <property type="entry name" value="F-BOX DOMAIN-CONTAINING PROTEIN"/>
    <property type="match status" value="1"/>
</dbReference>
<evidence type="ECO:0000256" key="1">
    <source>
        <dbReference type="SAM" id="SignalP"/>
    </source>
</evidence>
<dbReference type="AlphaFoldDB" id="A0A5B9W335"/>
<dbReference type="InterPro" id="IPR008964">
    <property type="entry name" value="Invasin/intimin_cell_adhesion"/>
</dbReference>
<dbReference type="Pfam" id="PF07583">
    <property type="entry name" value="PSCyt2"/>
    <property type="match status" value="1"/>
</dbReference>
<name>A0A5B9W335_9BACT</name>
<dbReference type="Pfam" id="PF07587">
    <property type="entry name" value="PSD1"/>
    <property type="match status" value="1"/>
</dbReference>
<dbReference type="KEGG" id="agv:OJF2_35710"/>
<feature type="domain" description="BIG2" evidence="2">
    <location>
        <begin position="28"/>
        <end position="109"/>
    </location>
</feature>
<keyword evidence="4" id="KW-1185">Reference proteome</keyword>
<evidence type="ECO:0000259" key="2">
    <source>
        <dbReference type="SMART" id="SM00635"/>
    </source>
</evidence>
<proteinExistence type="predicted"/>
<dbReference type="SMART" id="SM00635">
    <property type="entry name" value="BID_2"/>
    <property type="match status" value="2"/>
</dbReference>
<sequence length="838" mass="91657" precursor="true">MPRKIRDSLVLPCLLAASLAAFAPAARGAEGLEVLPTSFTLVTPQGRQRLIVHELERGEVGRQVASGVEWSSSDPGVAAVEGGLVTAVRDGEATITARAGGRTATAKVVVRGQGTPIARSFRNDVEPVLARLGCNAGACHGALAGKGGFRLSLRGYDPPSDYFNIVKQDRGRRVELSDPGRSLFLAKPSGAIAHKGGIRLAPDSPEYRALAEWIGAGSPPPSESDPRVAQVEVLPPRSVQRVGQAQQFLVRARYTDGREEDVTRLARWSSADESVCRVDDDGKAQVIGPGEGAIVAWYASKLAIARVTVPYEGKPAGPGEVADARKPRDFVDEHVDKQLARLNLPASPACSDAEFVRRAYVDTIGRVPTSDEARAFLADGSPGRRDALIDALLARPEFADYWTYKWSDVLMLNGTRLRPEALKAYYRWIRQQVAENRPWDEFVRAIVTATGESVEDGPTNFYALSQSPEDMTENVSQAFLGLSIGCARCHNHPLEKWTNDQYYGMASLFARVRAKGWGGEGRSGDGRRTVYVASSGELVQPRTGKPQPPAPLDAPPLAFDDPGDRRVVLARWLTAPENPYFARSIANRVWANFFGVGLVEKVDDMRASNPASNEALLAAAAAFVVDHKFDLKALMRVILRSNAYQRTSRPLPGNLADRRFYSRYYPRRMTAEVLHDAIVQVTGVPTRFDTVAFPGGDVQKTDFYPLGTRAVQLYDAAVDSYFLQAFGRNPRRIVCECERSVEPTMVQVLHLSNGDTLNEKLHAKGGRPEALLRLRREGMSSAALVDEIYLACLSRYPTEPERKGLLDLLPPPGAADEAAVVEDIFWGLMSGREFLFNH</sequence>
<feature type="chain" id="PRO_5022928083" evidence="1">
    <location>
        <begin position="24"/>
        <end position="838"/>
    </location>
</feature>
<dbReference type="InterPro" id="IPR003343">
    <property type="entry name" value="Big_2"/>
</dbReference>
<evidence type="ECO:0000313" key="4">
    <source>
        <dbReference type="Proteomes" id="UP000324233"/>
    </source>
</evidence>
<dbReference type="PANTHER" id="PTHR35889">
    <property type="entry name" value="CYCLOINULO-OLIGOSACCHARIDE FRUCTANOTRANSFERASE-RELATED"/>
    <property type="match status" value="1"/>
</dbReference>
<evidence type="ECO:0000313" key="3">
    <source>
        <dbReference type="EMBL" id="QEH35026.1"/>
    </source>
</evidence>
<dbReference type="Gene3D" id="2.60.40.1080">
    <property type="match status" value="2"/>
</dbReference>
<organism evidence="3 4">
    <name type="scientific">Aquisphaera giovannonii</name>
    <dbReference type="NCBI Taxonomy" id="406548"/>
    <lineage>
        <taxon>Bacteria</taxon>
        <taxon>Pseudomonadati</taxon>
        <taxon>Planctomycetota</taxon>
        <taxon>Planctomycetia</taxon>
        <taxon>Isosphaerales</taxon>
        <taxon>Isosphaeraceae</taxon>
        <taxon>Aquisphaera</taxon>
    </lineage>
</organism>
<gene>
    <name evidence="3" type="ORF">OJF2_35710</name>
</gene>
<keyword evidence="1" id="KW-0732">Signal</keyword>
<dbReference type="SUPFAM" id="SSF49373">
    <property type="entry name" value="Invasin/intimin cell-adhesion fragments"/>
    <property type="match status" value="2"/>
</dbReference>
<dbReference type="Proteomes" id="UP000324233">
    <property type="component" value="Chromosome"/>
</dbReference>
<dbReference type="InterPro" id="IPR011444">
    <property type="entry name" value="DUF1549"/>
</dbReference>
<dbReference type="EMBL" id="CP042997">
    <property type="protein sequence ID" value="QEH35026.1"/>
    <property type="molecule type" value="Genomic_DNA"/>
</dbReference>
<dbReference type="InterPro" id="IPR022655">
    <property type="entry name" value="DUF1553"/>
</dbReference>
<feature type="signal peptide" evidence="1">
    <location>
        <begin position="1"/>
        <end position="23"/>
    </location>
</feature>